<evidence type="ECO:0000256" key="5">
    <source>
        <dbReference type="SAM" id="Phobius"/>
    </source>
</evidence>
<keyword evidence="2 4" id="KW-0807">Transducer</keyword>
<feature type="domain" description="HAMP" evidence="7">
    <location>
        <begin position="218"/>
        <end position="270"/>
    </location>
</feature>
<dbReference type="InterPro" id="IPR003660">
    <property type="entry name" value="HAMP_dom"/>
</dbReference>
<dbReference type="AlphaFoldDB" id="A0A2S5KQ07"/>
<reference evidence="8 9" key="1">
    <citation type="submission" date="2018-02" db="EMBL/GenBank/DDBJ databases">
        <title>novel marine gammaproteobacteria from coastal saline agro ecosystem.</title>
        <authorList>
            <person name="Krishnan R."/>
            <person name="Ramesh Kumar N."/>
        </authorList>
    </citation>
    <scope>NUCLEOTIDE SEQUENCE [LARGE SCALE GENOMIC DNA]</scope>
    <source>
        <strain evidence="8 9">228</strain>
    </source>
</reference>
<dbReference type="Pfam" id="PF12729">
    <property type="entry name" value="4HB_MCP_1"/>
    <property type="match status" value="1"/>
</dbReference>
<sequence>MNLISNINIGHRLLLVFIFSVVLLIIQTELSVIKINKVDAALAEINDINILKQRYAINFRGSVHDRAIALRDLVLLKDDKDIEPVLGLIHSLEQDYRKSAAPLDEMFSREASTNPKEMDALNNIKSIEQKTMPIIGKVITLRQSHQFDEASTLLLSAARPALVDWLKSINVFIDLKEAQNKAITQQARAVISSFSAMTWISAAVIAGIFMLCGTLIARSITAPLSQAVTFAQRIAAGDLTNQFQIQGRDETAAALTALQSMQSSLRTTVGSISQSASELSHSSETLAQATRQGATSVDCQNQQLKQAATAINEMSASIEHVAENAEASADAARVAMTSSQASTDKVLSTVDSLRTMLEEINRTAVLVRDLASKSMDIGKVLDVIRSIAEQTNLLALNAAIEAARAGEAGRGFAVVADEVRSLASKTQSSTHSIEEMVNAIRHSVELAVASIDTSSQRGNETSQLATAAVDALGSVQQDIQQMAERNHSIASAVKQQALVTREVDQNIASIQALSQQVEAIADSTQTAGNDLQRMSLTLLDNVKQFKV</sequence>
<evidence type="ECO:0000256" key="3">
    <source>
        <dbReference type="ARBA" id="ARBA00029447"/>
    </source>
</evidence>
<dbReference type="SMART" id="SM00283">
    <property type="entry name" value="MA"/>
    <property type="match status" value="1"/>
</dbReference>
<dbReference type="Gene3D" id="1.10.287.950">
    <property type="entry name" value="Methyl-accepting chemotaxis protein"/>
    <property type="match status" value="1"/>
</dbReference>
<evidence type="ECO:0000259" key="6">
    <source>
        <dbReference type="PROSITE" id="PS50111"/>
    </source>
</evidence>
<dbReference type="InterPro" id="IPR004090">
    <property type="entry name" value="Chemotax_Me-accpt_rcpt"/>
</dbReference>
<dbReference type="OrthoDB" id="2489132at2"/>
<comment type="caution">
    <text evidence="8">The sequence shown here is derived from an EMBL/GenBank/DDBJ whole genome shotgun (WGS) entry which is preliminary data.</text>
</comment>
<evidence type="ECO:0000256" key="2">
    <source>
        <dbReference type="ARBA" id="ARBA00023224"/>
    </source>
</evidence>
<dbReference type="InterPro" id="IPR004089">
    <property type="entry name" value="MCPsignal_dom"/>
</dbReference>
<dbReference type="PRINTS" id="PR00260">
    <property type="entry name" value="CHEMTRNSDUCR"/>
</dbReference>
<dbReference type="PROSITE" id="PS50111">
    <property type="entry name" value="CHEMOTAXIS_TRANSDUC_2"/>
    <property type="match status" value="1"/>
</dbReference>
<dbReference type="GO" id="GO:0006935">
    <property type="term" value="P:chemotaxis"/>
    <property type="evidence" value="ECO:0007669"/>
    <property type="project" value="InterPro"/>
</dbReference>
<dbReference type="InterPro" id="IPR047347">
    <property type="entry name" value="YvaQ-like_sensor"/>
</dbReference>
<dbReference type="CDD" id="cd19411">
    <property type="entry name" value="MCP2201-like_sensor"/>
    <property type="match status" value="1"/>
</dbReference>
<organism evidence="8 9">
    <name type="scientific">Proteobacteria bacterium 228</name>
    <dbReference type="NCBI Taxonomy" id="2083153"/>
    <lineage>
        <taxon>Bacteria</taxon>
        <taxon>Pseudomonadati</taxon>
        <taxon>Pseudomonadota</taxon>
    </lineage>
</organism>
<dbReference type="GO" id="GO:0007165">
    <property type="term" value="P:signal transduction"/>
    <property type="evidence" value="ECO:0007669"/>
    <property type="project" value="UniProtKB-KW"/>
</dbReference>
<evidence type="ECO:0000313" key="8">
    <source>
        <dbReference type="EMBL" id="PPC76848.1"/>
    </source>
</evidence>
<evidence type="ECO:0000256" key="1">
    <source>
        <dbReference type="ARBA" id="ARBA00004370"/>
    </source>
</evidence>
<comment type="similarity">
    <text evidence="3">Belongs to the methyl-accepting chemotaxis (MCP) protein family.</text>
</comment>
<gene>
    <name evidence="8" type="ORF">C4K68_13515</name>
</gene>
<proteinExistence type="inferred from homology"/>
<dbReference type="GO" id="GO:0016020">
    <property type="term" value="C:membrane"/>
    <property type="evidence" value="ECO:0007669"/>
    <property type="project" value="UniProtKB-SubCell"/>
</dbReference>
<dbReference type="FunFam" id="1.10.287.950:FF:000001">
    <property type="entry name" value="Methyl-accepting chemotaxis sensory transducer"/>
    <property type="match status" value="1"/>
</dbReference>
<dbReference type="EMBL" id="PRLP01000040">
    <property type="protein sequence ID" value="PPC76848.1"/>
    <property type="molecule type" value="Genomic_DNA"/>
</dbReference>
<feature type="transmembrane region" description="Helical" evidence="5">
    <location>
        <begin position="196"/>
        <end position="217"/>
    </location>
</feature>
<dbReference type="Proteomes" id="UP000238196">
    <property type="component" value="Unassembled WGS sequence"/>
</dbReference>
<dbReference type="PANTHER" id="PTHR32089">
    <property type="entry name" value="METHYL-ACCEPTING CHEMOTAXIS PROTEIN MCPB"/>
    <property type="match status" value="1"/>
</dbReference>
<dbReference type="Pfam" id="PF00672">
    <property type="entry name" value="HAMP"/>
    <property type="match status" value="1"/>
</dbReference>
<name>A0A2S5KQ07_9PROT</name>
<feature type="domain" description="Methyl-accepting transducer" evidence="6">
    <location>
        <begin position="275"/>
        <end position="511"/>
    </location>
</feature>
<dbReference type="PROSITE" id="PS50885">
    <property type="entry name" value="HAMP"/>
    <property type="match status" value="1"/>
</dbReference>
<keyword evidence="5" id="KW-0472">Membrane</keyword>
<keyword evidence="5" id="KW-1133">Transmembrane helix</keyword>
<dbReference type="CDD" id="cd06225">
    <property type="entry name" value="HAMP"/>
    <property type="match status" value="1"/>
</dbReference>
<keyword evidence="5" id="KW-0812">Transmembrane</keyword>
<dbReference type="GO" id="GO:0004888">
    <property type="term" value="F:transmembrane signaling receptor activity"/>
    <property type="evidence" value="ECO:0007669"/>
    <property type="project" value="InterPro"/>
</dbReference>
<dbReference type="SMART" id="SM00304">
    <property type="entry name" value="HAMP"/>
    <property type="match status" value="2"/>
</dbReference>
<dbReference type="SUPFAM" id="SSF58104">
    <property type="entry name" value="Methyl-accepting chemotaxis protein (MCP) signaling domain"/>
    <property type="match status" value="1"/>
</dbReference>
<accession>A0A2S5KQ07</accession>
<dbReference type="InterPro" id="IPR024478">
    <property type="entry name" value="HlyB_4HB_MCP"/>
</dbReference>
<comment type="subcellular location">
    <subcellularLocation>
        <location evidence="1">Membrane</location>
    </subcellularLocation>
</comment>
<evidence type="ECO:0000256" key="4">
    <source>
        <dbReference type="PROSITE-ProRule" id="PRU00284"/>
    </source>
</evidence>
<evidence type="ECO:0000313" key="9">
    <source>
        <dbReference type="Proteomes" id="UP000238196"/>
    </source>
</evidence>
<protein>
    <submittedName>
        <fullName evidence="8">Methyl-accepting chemotaxis protein</fullName>
    </submittedName>
</protein>
<evidence type="ECO:0000259" key="7">
    <source>
        <dbReference type="PROSITE" id="PS50885"/>
    </source>
</evidence>
<dbReference type="Pfam" id="PF00015">
    <property type="entry name" value="MCPsignal"/>
    <property type="match status" value="1"/>
</dbReference>
<dbReference type="PANTHER" id="PTHR32089:SF112">
    <property type="entry name" value="LYSOZYME-LIKE PROTEIN-RELATED"/>
    <property type="match status" value="1"/>
</dbReference>